<protein>
    <recommendedName>
        <fullName evidence="3">SPOR domain-containing protein</fullName>
    </recommendedName>
</protein>
<dbReference type="AlphaFoldDB" id="A0A2T0LMC1"/>
<evidence type="ECO:0000313" key="1">
    <source>
        <dbReference type="EMBL" id="PRX44152.1"/>
    </source>
</evidence>
<dbReference type="EMBL" id="PVNH01000012">
    <property type="protein sequence ID" value="PRX44152.1"/>
    <property type="molecule type" value="Genomic_DNA"/>
</dbReference>
<reference evidence="1 2" key="1">
    <citation type="submission" date="2018-03" db="EMBL/GenBank/DDBJ databases">
        <title>Genomic Encyclopedia of Type Strains, Phase III (KMG-III): the genomes of soil and plant-associated and newly described type strains.</title>
        <authorList>
            <person name="Whitman W."/>
        </authorList>
    </citation>
    <scope>NUCLEOTIDE SEQUENCE [LARGE SCALE GENOMIC DNA]</scope>
    <source>
        <strain evidence="1 2">CGMCC 4.7125</strain>
    </source>
</reference>
<proteinExistence type="predicted"/>
<gene>
    <name evidence="1" type="ORF">B0I33_11229</name>
</gene>
<evidence type="ECO:0000313" key="2">
    <source>
        <dbReference type="Proteomes" id="UP000238362"/>
    </source>
</evidence>
<sequence length="69" mass="7917">MATDTNDPNPDTGWWYNTRTGEVEHGNLSRSIDRLGPYPDEATARRALEIARERTRQADRADAEWRGDD</sequence>
<dbReference type="RefSeq" id="WP_106181478.1">
    <property type="nucleotide sequence ID" value="NZ_PVNH01000012.1"/>
</dbReference>
<dbReference type="OrthoDB" id="3268477at2"/>
<accession>A0A2T0LMC1</accession>
<organism evidence="1 2">
    <name type="scientific">Prauserella shujinwangii</name>
    <dbReference type="NCBI Taxonomy" id="1453103"/>
    <lineage>
        <taxon>Bacteria</taxon>
        <taxon>Bacillati</taxon>
        <taxon>Actinomycetota</taxon>
        <taxon>Actinomycetes</taxon>
        <taxon>Pseudonocardiales</taxon>
        <taxon>Pseudonocardiaceae</taxon>
        <taxon>Prauserella</taxon>
    </lineage>
</organism>
<keyword evidence="2" id="KW-1185">Reference proteome</keyword>
<evidence type="ECO:0008006" key="3">
    <source>
        <dbReference type="Google" id="ProtNLM"/>
    </source>
</evidence>
<dbReference type="Proteomes" id="UP000238362">
    <property type="component" value="Unassembled WGS sequence"/>
</dbReference>
<name>A0A2T0LMC1_9PSEU</name>
<comment type="caution">
    <text evidence="1">The sequence shown here is derived from an EMBL/GenBank/DDBJ whole genome shotgun (WGS) entry which is preliminary data.</text>
</comment>